<keyword evidence="3" id="KW-1185">Reference proteome</keyword>
<protein>
    <submittedName>
        <fullName evidence="2">Pimeloyl-ACP methyl ester carboxylesterase</fullName>
    </submittedName>
</protein>
<feature type="domain" description="AB hydrolase-1" evidence="1">
    <location>
        <begin position="8"/>
        <end position="229"/>
    </location>
</feature>
<organism evidence="2 3">
    <name type="scientific">Frondihabitans australicus</name>
    <dbReference type="NCBI Taxonomy" id="386892"/>
    <lineage>
        <taxon>Bacteria</taxon>
        <taxon>Bacillati</taxon>
        <taxon>Actinomycetota</taxon>
        <taxon>Actinomycetes</taxon>
        <taxon>Micrococcales</taxon>
        <taxon>Microbacteriaceae</taxon>
        <taxon>Frondihabitans</taxon>
    </lineage>
</organism>
<name>A0A495IKM4_9MICO</name>
<dbReference type="PANTHER" id="PTHR37017">
    <property type="entry name" value="AB HYDROLASE-1 DOMAIN-CONTAINING PROTEIN-RELATED"/>
    <property type="match status" value="1"/>
</dbReference>
<dbReference type="RefSeq" id="WP_121370443.1">
    <property type="nucleotide sequence ID" value="NZ_RBKS01000001.1"/>
</dbReference>
<dbReference type="PANTHER" id="PTHR37017:SF11">
    <property type="entry name" value="ESTERASE_LIPASE_THIOESTERASE DOMAIN-CONTAINING PROTEIN"/>
    <property type="match status" value="1"/>
</dbReference>
<dbReference type="Pfam" id="PF12697">
    <property type="entry name" value="Abhydrolase_6"/>
    <property type="match status" value="1"/>
</dbReference>
<evidence type="ECO:0000259" key="1">
    <source>
        <dbReference type="Pfam" id="PF12697"/>
    </source>
</evidence>
<gene>
    <name evidence="2" type="ORF">C8E83_2823</name>
</gene>
<evidence type="ECO:0000313" key="2">
    <source>
        <dbReference type="EMBL" id="RKR75675.1"/>
    </source>
</evidence>
<dbReference type="InterPro" id="IPR052897">
    <property type="entry name" value="Sec-Metab_Biosynth_Hydrolase"/>
</dbReference>
<evidence type="ECO:0000313" key="3">
    <source>
        <dbReference type="Proteomes" id="UP000280008"/>
    </source>
</evidence>
<dbReference type="InterPro" id="IPR000073">
    <property type="entry name" value="AB_hydrolase_1"/>
</dbReference>
<dbReference type="EMBL" id="RBKS01000001">
    <property type="protein sequence ID" value="RKR75675.1"/>
    <property type="molecule type" value="Genomic_DNA"/>
</dbReference>
<proteinExistence type="predicted"/>
<sequence length="246" mass="26041">MSSTKPTIVLVHGAFADASGYVGVIDRLEADGYSVVARPNPLRSLASDADSLRTRVAAIDGPVVLVGHSYAGAVIGHAVEGLHNVIGLVYLAAFGLEVGESCLTAQAGYEPSLLATENAPTSYDAPGAPGGPDLYINEGRFREVFAGDSSAAAARQMYVTQRPLSAFAFTEAATTRGWDTRPTWYLVSTEDNSIPPQLQRDMAARMGAYTEEIHGSHTAFIAHPHRVARFIQHAADSFAGDHVTAN</sequence>
<dbReference type="AlphaFoldDB" id="A0A495IKM4"/>
<dbReference type="SUPFAM" id="SSF53474">
    <property type="entry name" value="alpha/beta-Hydrolases"/>
    <property type="match status" value="1"/>
</dbReference>
<dbReference type="Proteomes" id="UP000280008">
    <property type="component" value="Unassembled WGS sequence"/>
</dbReference>
<reference evidence="2 3" key="1">
    <citation type="submission" date="2018-10" db="EMBL/GenBank/DDBJ databases">
        <title>Sequencing the genomes of 1000 actinobacteria strains.</title>
        <authorList>
            <person name="Klenk H.-P."/>
        </authorList>
    </citation>
    <scope>NUCLEOTIDE SEQUENCE [LARGE SCALE GENOMIC DNA]</scope>
    <source>
        <strain evidence="2 3">DSM 17894</strain>
    </source>
</reference>
<dbReference type="InterPro" id="IPR029058">
    <property type="entry name" value="AB_hydrolase_fold"/>
</dbReference>
<dbReference type="GO" id="GO:0003824">
    <property type="term" value="F:catalytic activity"/>
    <property type="evidence" value="ECO:0007669"/>
    <property type="project" value="UniProtKB-ARBA"/>
</dbReference>
<accession>A0A495IKM4</accession>
<dbReference type="Gene3D" id="3.40.50.1820">
    <property type="entry name" value="alpha/beta hydrolase"/>
    <property type="match status" value="1"/>
</dbReference>
<dbReference type="OrthoDB" id="9814966at2"/>
<comment type="caution">
    <text evidence="2">The sequence shown here is derived from an EMBL/GenBank/DDBJ whole genome shotgun (WGS) entry which is preliminary data.</text>
</comment>